<dbReference type="Proteomes" id="UP000050514">
    <property type="component" value="Unassembled WGS sequence"/>
</dbReference>
<feature type="transmembrane region" description="Helical" evidence="6">
    <location>
        <begin position="150"/>
        <end position="175"/>
    </location>
</feature>
<proteinExistence type="inferred from homology"/>
<evidence type="ECO:0000256" key="3">
    <source>
        <dbReference type="ARBA" id="ARBA00022723"/>
    </source>
</evidence>
<dbReference type="PANTHER" id="PTHR43350">
    <property type="entry name" value="NAD-DEPENDENT ALCOHOL DEHYDROGENASE"/>
    <property type="match status" value="1"/>
</dbReference>
<dbReference type="InterPro" id="IPR036291">
    <property type="entry name" value="NAD(P)-bd_dom_sf"/>
</dbReference>
<evidence type="ECO:0000256" key="4">
    <source>
        <dbReference type="ARBA" id="ARBA00022833"/>
    </source>
</evidence>
<dbReference type="STRING" id="360411.AC812_00895"/>
<evidence type="ECO:0000313" key="8">
    <source>
        <dbReference type="Proteomes" id="UP000050514"/>
    </source>
</evidence>
<evidence type="ECO:0000256" key="2">
    <source>
        <dbReference type="ARBA" id="ARBA00008072"/>
    </source>
</evidence>
<keyword evidence="3" id="KW-0479">Metal-binding</keyword>
<dbReference type="SUPFAM" id="SSF51735">
    <property type="entry name" value="NAD(P)-binding Rossmann-fold domains"/>
    <property type="match status" value="1"/>
</dbReference>
<reference evidence="7 8" key="1">
    <citation type="submission" date="2015-07" db="EMBL/GenBank/DDBJ databases">
        <title>Draft genome of Bellilinea caldifistulae DSM 17877.</title>
        <authorList>
            <person name="Hemp J."/>
            <person name="Ward L.M."/>
            <person name="Pace L.A."/>
            <person name="Fischer W.W."/>
        </authorList>
    </citation>
    <scope>NUCLEOTIDE SEQUENCE [LARGE SCALE GENOMIC DNA]</scope>
    <source>
        <strain evidence="7 8">GOMI-1</strain>
    </source>
</reference>
<dbReference type="InterPro" id="IPR011032">
    <property type="entry name" value="GroES-like_sf"/>
</dbReference>
<dbReference type="RefSeq" id="WP_061918037.1">
    <property type="nucleotide sequence ID" value="NZ_DF967971.1"/>
</dbReference>
<evidence type="ECO:0000313" key="7">
    <source>
        <dbReference type="EMBL" id="KPL78540.1"/>
    </source>
</evidence>
<name>A0A0P6Y9R9_9CHLR</name>
<keyword evidence="6" id="KW-1133">Transmembrane helix</keyword>
<dbReference type="PANTHER" id="PTHR43350:SF19">
    <property type="entry name" value="D-GULOSIDE 3-DEHYDROGENASE"/>
    <property type="match status" value="1"/>
</dbReference>
<dbReference type="AlphaFoldDB" id="A0A0P6Y9R9"/>
<accession>A0A0P6Y9R9</accession>
<comment type="similarity">
    <text evidence="2">Belongs to the zinc-containing alcohol dehydrogenase family.</text>
</comment>
<keyword evidence="8" id="KW-1185">Reference proteome</keyword>
<gene>
    <name evidence="7" type="ORF">AC812_00895</name>
</gene>
<dbReference type="GO" id="GO:0046872">
    <property type="term" value="F:metal ion binding"/>
    <property type="evidence" value="ECO:0007669"/>
    <property type="project" value="UniProtKB-KW"/>
</dbReference>
<keyword evidence="5" id="KW-0560">Oxidoreductase</keyword>
<comment type="caution">
    <text evidence="7">The sequence shown here is derived from an EMBL/GenBank/DDBJ whole genome shotgun (WGS) entry which is preliminary data.</text>
</comment>
<organism evidence="7 8">
    <name type="scientific">Bellilinea caldifistulae</name>
    <dbReference type="NCBI Taxonomy" id="360411"/>
    <lineage>
        <taxon>Bacteria</taxon>
        <taxon>Bacillati</taxon>
        <taxon>Chloroflexota</taxon>
        <taxon>Anaerolineae</taxon>
        <taxon>Anaerolineales</taxon>
        <taxon>Anaerolineaceae</taxon>
        <taxon>Bellilinea</taxon>
    </lineage>
</organism>
<evidence type="ECO:0000256" key="5">
    <source>
        <dbReference type="ARBA" id="ARBA00023002"/>
    </source>
</evidence>
<keyword evidence="4" id="KW-0862">Zinc</keyword>
<keyword evidence="6" id="KW-0812">Transmembrane</keyword>
<protein>
    <recommendedName>
        <fullName evidence="9">Oxidoreductase</fullName>
    </recommendedName>
</protein>
<evidence type="ECO:0008006" key="9">
    <source>
        <dbReference type="Google" id="ProtNLM"/>
    </source>
</evidence>
<dbReference type="EMBL" id="LGHJ01000004">
    <property type="protein sequence ID" value="KPL78540.1"/>
    <property type="molecule type" value="Genomic_DNA"/>
</dbReference>
<dbReference type="GO" id="GO:0016491">
    <property type="term" value="F:oxidoreductase activity"/>
    <property type="evidence" value="ECO:0007669"/>
    <property type="project" value="UniProtKB-KW"/>
</dbReference>
<comment type="cofactor">
    <cofactor evidence="1">
        <name>Zn(2+)</name>
        <dbReference type="ChEBI" id="CHEBI:29105"/>
    </cofactor>
</comment>
<sequence length="343" mass="38143">MKRQVLVHRSVRKVEVVEEDCPSPAENEVLVQTRFSGISAGTEAMIYQGLFPEHLSLDENLAALRGEFQYPFRYGYCCVGEIIECGKGISPAWLGRRVFAFYPHASHFTVSWDDLILLPDTLRDEDAVFLPNMETAVNFLQDGKPLLGEAVLVFGLGMVGLLTCALLGQFPLGFLGGLDLFPYRRQIALSLGADIALNPVEFPQTGLLRQALESAGLPNTGADLVYELSGNPEVINQAIEVCGFNSRMIIGSWYGKKTASLALGGAFHRNRISISSSQVSTIDPSLIGRWDKRRRFEVVFEQLEKVKPGNWISHLFPLSEADQVFQWLVDSPEQVLQAVFTYR</sequence>
<keyword evidence="6" id="KW-0472">Membrane</keyword>
<evidence type="ECO:0000256" key="1">
    <source>
        <dbReference type="ARBA" id="ARBA00001947"/>
    </source>
</evidence>
<dbReference type="CDD" id="cd08255">
    <property type="entry name" value="2-desacetyl-2-hydroxyethyl_bacteriochlorophyllide_like"/>
    <property type="match status" value="1"/>
</dbReference>
<dbReference type="Gene3D" id="3.90.180.10">
    <property type="entry name" value="Medium-chain alcohol dehydrogenases, catalytic domain"/>
    <property type="match status" value="2"/>
</dbReference>
<dbReference type="SUPFAM" id="SSF50129">
    <property type="entry name" value="GroES-like"/>
    <property type="match status" value="1"/>
</dbReference>
<evidence type="ECO:0000256" key="6">
    <source>
        <dbReference type="SAM" id="Phobius"/>
    </source>
</evidence>
<dbReference type="Gene3D" id="3.40.50.720">
    <property type="entry name" value="NAD(P)-binding Rossmann-like Domain"/>
    <property type="match status" value="1"/>
</dbReference>
<dbReference type="OrthoDB" id="9769198at2"/>